<protein>
    <recommendedName>
        <fullName evidence="1">Calcineurin-like phosphoesterase domain-containing protein</fullName>
    </recommendedName>
</protein>
<evidence type="ECO:0000259" key="1">
    <source>
        <dbReference type="Pfam" id="PF00149"/>
    </source>
</evidence>
<sequence length="304" mass="33913">MKKIILGVIFALFIGGGIFYALVLSQDTNVSEKIQSFSDGVKIVSDEITGHEPEPLLTFFVFGDNEGVNPIVRRIWSDAREQRVDFVVNVADLTSHGREEQFTEVRQLFDGYGVPYYTAIGNNDLGKPKSRELFLKYFGVDGAGAAVSDITVAAATRTYFSFDRAGVHFVVLDNADRKVGFDDEQLTWLADDLAANRQPHTLLFYHRPFDLPFSEFFYDDETATSRASNEKFLQIIGGYTIDAIFTGHVHTYIPYRMQNIPVTVTGGGGAAPQDYIGGDAVKLYHYMKVTVTEDGIQTKFVPIE</sequence>
<dbReference type="InterPro" id="IPR004843">
    <property type="entry name" value="Calcineurin-like_PHP"/>
</dbReference>
<dbReference type="GO" id="GO:0016787">
    <property type="term" value="F:hydrolase activity"/>
    <property type="evidence" value="ECO:0007669"/>
    <property type="project" value="InterPro"/>
</dbReference>
<dbReference type="SUPFAM" id="SSF56300">
    <property type="entry name" value="Metallo-dependent phosphatases"/>
    <property type="match status" value="1"/>
</dbReference>
<feature type="domain" description="Calcineurin-like phosphoesterase" evidence="1">
    <location>
        <begin position="58"/>
        <end position="252"/>
    </location>
</feature>
<dbReference type="InterPro" id="IPR051918">
    <property type="entry name" value="STPP_CPPED1"/>
</dbReference>
<dbReference type="STRING" id="1798542.A3F54_00700"/>
<gene>
    <name evidence="2" type="ORF">A3F54_00700</name>
</gene>
<dbReference type="PANTHER" id="PTHR43143:SF1">
    <property type="entry name" value="SERINE_THREONINE-PROTEIN PHOSPHATASE CPPED1"/>
    <property type="match status" value="1"/>
</dbReference>
<dbReference type="AlphaFoldDB" id="A0A1G2B5I2"/>
<dbReference type="Gene3D" id="3.60.21.10">
    <property type="match status" value="1"/>
</dbReference>
<dbReference type="InterPro" id="IPR029052">
    <property type="entry name" value="Metallo-depent_PP-like"/>
</dbReference>
<comment type="caution">
    <text evidence="2">The sequence shown here is derived from an EMBL/GenBank/DDBJ whole genome shotgun (WGS) entry which is preliminary data.</text>
</comment>
<evidence type="ECO:0000313" key="3">
    <source>
        <dbReference type="Proteomes" id="UP000176952"/>
    </source>
</evidence>
<evidence type="ECO:0000313" key="2">
    <source>
        <dbReference type="EMBL" id="OGY84443.1"/>
    </source>
</evidence>
<organism evidence="2 3">
    <name type="scientific">Candidatus Kerfeldbacteria bacterium RIFCSPHIGHO2_12_FULL_48_17</name>
    <dbReference type="NCBI Taxonomy" id="1798542"/>
    <lineage>
        <taxon>Bacteria</taxon>
        <taxon>Candidatus Kerfeldiibacteriota</taxon>
    </lineage>
</organism>
<dbReference type="Pfam" id="PF00149">
    <property type="entry name" value="Metallophos"/>
    <property type="match status" value="1"/>
</dbReference>
<dbReference type="EMBL" id="MHKD01000014">
    <property type="protein sequence ID" value="OGY84443.1"/>
    <property type="molecule type" value="Genomic_DNA"/>
</dbReference>
<accession>A0A1G2B5I2</accession>
<proteinExistence type="predicted"/>
<dbReference type="PANTHER" id="PTHR43143">
    <property type="entry name" value="METALLOPHOSPHOESTERASE, CALCINEURIN SUPERFAMILY"/>
    <property type="match status" value="1"/>
</dbReference>
<reference evidence="2 3" key="1">
    <citation type="journal article" date="2016" name="Nat. Commun.">
        <title>Thousands of microbial genomes shed light on interconnected biogeochemical processes in an aquifer system.</title>
        <authorList>
            <person name="Anantharaman K."/>
            <person name="Brown C.T."/>
            <person name="Hug L.A."/>
            <person name="Sharon I."/>
            <person name="Castelle C.J."/>
            <person name="Probst A.J."/>
            <person name="Thomas B.C."/>
            <person name="Singh A."/>
            <person name="Wilkins M.J."/>
            <person name="Karaoz U."/>
            <person name="Brodie E.L."/>
            <person name="Williams K.H."/>
            <person name="Hubbard S.S."/>
            <person name="Banfield J.F."/>
        </authorList>
    </citation>
    <scope>NUCLEOTIDE SEQUENCE [LARGE SCALE GENOMIC DNA]</scope>
</reference>
<name>A0A1G2B5I2_9BACT</name>
<dbReference type="Proteomes" id="UP000176952">
    <property type="component" value="Unassembled WGS sequence"/>
</dbReference>